<evidence type="ECO:0000256" key="7">
    <source>
        <dbReference type="SAM" id="SignalP"/>
    </source>
</evidence>
<feature type="domain" description="Rhodanese" evidence="8">
    <location>
        <begin position="294"/>
        <end position="319"/>
    </location>
</feature>
<evidence type="ECO:0000256" key="2">
    <source>
        <dbReference type="ARBA" id="ARBA00022729"/>
    </source>
</evidence>
<evidence type="ECO:0000259" key="8">
    <source>
        <dbReference type="PROSITE" id="PS50206"/>
    </source>
</evidence>
<dbReference type="Proteomes" id="UP000324705">
    <property type="component" value="Chromosome 2B"/>
</dbReference>
<keyword evidence="4" id="KW-0325">Glycoprotein</keyword>
<dbReference type="InterPro" id="IPR013780">
    <property type="entry name" value="Glyco_hydro_b"/>
</dbReference>
<dbReference type="InterPro" id="IPR048395">
    <property type="entry name" value="Glyco_hydro_31_C"/>
</dbReference>
<dbReference type="PROSITE" id="PS00129">
    <property type="entry name" value="GLYCOSYL_HYDROL_F31_1"/>
    <property type="match status" value="1"/>
</dbReference>
<dbReference type="GO" id="GO:0090599">
    <property type="term" value="F:alpha-glucosidase activity"/>
    <property type="evidence" value="ECO:0007669"/>
    <property type="project" value="UniProtKB-ARBA"/>
</dbReference>
<dbReference type="CDD" id="cd14752">
    <property type="entry name" value="GH31_N"/>
    <property type="match status" value="1"/>
</dbReference>
<dbReference type="InterPro" id="IPR000322">
    <property type="entry name" value="Glyco_hydro_31_TIM"/>
</dbReference>
<dbReference type="GO" id="GO:0030246">
    <property type="term" value="F:carbohydrate binding"/>
    <property type="evidence" value="ECO:0007669"/>
    <property type="project" value="InterPro"/>
</dbReference>
<dbReference type="InterPro" id="IPR001763">
    <property type="entry name" value="Rhodanese-like_dom"/>
</dbReference>
<dbReference type="PANTHER" id="PTHR22762:SF141">
    <property type="entry name" value="GENOME ASSEMBLY, CHROMOSOME: II"/>
    <property type="match status" value="1"/>
</dbReference>
<protein>
    <recommendedName>
        <fullName evidence="8">Rhodanese domain-containing protein</fullName>
    </recommendedName>
</protein>
<reference evidence="9 10" key="1">
    <citation type="submission" date="2017-09" db="EMBL/GenBank/DDBJ databases">
        <authorList>
            <consortium name="International Durum Wheat Genome Sequencing Consortium (IDWGSC)"/>
            <person name="Milanesi L."/>
        </authorList>
    </citation>
    <scope>NUCLEOTIDE SEQUENCE [LARGE SCALE GENOMIC DNA]</scope>
    <source>
        <strain evidence="10">cv. Svevo</strain>
    </source>
</reference>
<dbReference type="InterPro" id="IPR030458">
    <property type="entry name" value="Glyco_hydro_31_AS"/>
</dbReference>
<evidence type="ECO:0000256" key="3">
    <source>
        <dbReference type="ARBA" id="ARBA00022801"/>
    </source>
</evidence>
<dbReference type="InterPro" id="IPR017853">
    <property type="entry name" value="GH"/>
</dbReference>
<dbReference type="GO" id="GO:0000272">
    <property type="term" value="P:polysaccharide catabolic process"/>
    <property type="evidence" value="ECO:0007669"/>
    <property type="project" value="UniProtKB-ARBA"/>
</dbReference>
<evidence type="ECO:0000256" key="4">
    <source>
        <dbReference type="ARBA" id="ARBA00023180"/>
    </source>
</evidence>
<evidence type="ECO:0000256" key="6">
    <source>
        <dbReference type="RuleBase" id="RU361185"/>
    </source>
</evidence>
<dbReference type="Gene3D" id="3.20.20.80">
    <property type="entry name" value="Glycosidases"/>
    <property type="match status" value="1"/>
</dbReference>
<dbReference type="PROSITE" id="PS50206">
    <property type="entry name" value="RHODANESE_3"/>
    <property type="match status" value="1"/>
</dbReference>
<dbReference type="SUPFAM" id="SSF51011">
    <property type="entry name" value="Glycosyl hydrolase domain"/>
    <property type="match status" value="1"/>
</dbReference>
<feature type="chain" id="PRO_5040134022" description="Rhodanese domain-containing protein" evidence="7">
    <location>
        <begin position="27"/>
        <end position="866"/>
    </location>
</feature>
<feature type="signal peptide" evidence="7">
    <location>
        <begin position="1"/>
        <end position="26"/>
    </location>
</feature>
<dbReference type="SUPFAM" id="SSF74650">
    <property type="entry name" value="Galactose mutarotase-like"/>
    <property type="match status" value="1"/>
</dbReference>
<dbReference type="AlphaFoldDB" id="A0A9R1RU28"/>
<proteinExistence type="inferred from homology"/>
<dbReference type="Gramene" id="TRITD2Bv1G252540.4">
    <property type="protein sequence ID" value="TRITD2Bv1G252540.4"/>
    <property type="gene ID" value="TRITD2Bv1G252540"/>
</dbReference>
<dbReference type="Gene3D" id="2.60.40.1180">
    <property type="entry name" value="Golgi alpha-mannosidase II"/>
    <property type="match status" value="2"/>
</dbReference>
<dbReference type="InterPro" id="IPR011013">
    <property type="entry name" value="Gal_mutarotase_sf_dom"/>
</dbReference>
<evidence type="ECO:0000313" key="9">
    <source>
        <dbReference type="EMBL" id="VAH54158.1"/>
    </source>
</evidence>
<dbReference type="PROSITE" id="PS00707">
    <property type="entry name" value="GLYCOSYL_HYDROL_F31_2"/>
    <property type="match status" value="1"/>
</dbReference>
<dbReference type="Gene3D" id="2.60.40.1760">
    <property type="entry name" value="glycosyl hydrolase (family 31)"/>
    <property type="match status" value="1"/>
</dbReference>
<evidence type="ECO:0000256" key="1">
    <source>
        <dbReference type="ARBA" id="ARBA00007806"/>
    </source>
</evidence>
<accession>A0A9R1RU28</accession>
<keyword evidence="10" id="KW-1185">Reference proteome</keyword>
<dbReference type="PANTHER" id="PTHR22762">
    <property type="entry name" value="ALPHA-GLUCOSIDASE"/>
    <property type="match status" value="1"/>
</dbReference>
<evidence type="ECO:0000256" key="5">
    <source>
        <dbReference type="ARBA" id="ARBA00023295"/>
    </source>
</evidence>
<dbReference type="Pfam" id="PF13802">
    <property type="entry name" value="Gal_mutarotas_2"/>
    <property type="match status" value="1"/>
</dbReference>
<keyword evidence="3 6" id="KW-0378">Hydrolase</keyword>
<gene>
    <name evidence="9" type="ORF">TRITD_2Bv1G252540</name>
</gene>
<dbReference type="EMBL" id="LT934114">
    <property type="protein sequence ID" value="VAH54158.1"/>
    <property type="molecule type" value="Genomic_DNA"/>
</dbReference>
<comment type="similarity">
    <text evidence="1 6">Belongs to the glycosyl hydrolase 31 family.</text>
</comment>
<dbReference type="InterPro" id="IPR030459">
    <property type="entry name" value="Glyco_hydro_31_CS"/>
</dbReference>
<keyword evidence="5 6" id="KW-0326">Glycosidase</keyword>
<sequence>MTIISSLAGLFTLLTILICLLHRCGANYEVESVAGSGNVLSAKLKLVGGTAEFGPDVKRLNLTASLEKDSRLHVHITDADHLRWEVPQDVIPRPAPVPEDVLLHSSGLSNASLPGNSTMSSASSDLTFTIHTAPFRFTVSRRSTGDVLFDTSAALVFKNRYLEVTSALPARGASLYGLGEQTKRRFRLQQNDTFTIWNEDVGRADILDINLYSSHPFYMDVRPGGAAHGVLLLNTNGMDIEYGGSYITYKVIGGVLDFYFFAGPSPLAVVDQYTQLIGRPAPMPYWSFGFHQCRYGYKNVADLEGVVAGYAKAKIPLESIWSDIDYMDGGQDFTLDPTNFPANLLRPFVDRLHNNSQKYVVIIDPAIKKEAAPPQNESVGLFLQRNGTNYVGRVWPGEVYYPDFMSAHAAEYWARKISEFRRTIPADGLWCDMNEPSNFKDWEPLNEYDYSSYRINNTGIHRNLNNKTVPVSTVHFNGVSEYDAHNLYGLLESRATHDALLKDTARRPFVLSRATFVSSGRYTAHWTGDNDGRWEQLAQSINTILNFGLFGIPMMGADICGFTGNTTQDLCSRWIQLGAFYPFARAHAEKTTARRELYVWESTAQSARKALGMRYRLLPYIYTLMYEAHTTGSPIARPLFFSYPQDANTYGVDRQFLLGRGVLVSPVLEPGATTVDAYFPAGRWFSLHDRSPAITLQTGKRVTLPAPADSANVHLAGGNILPLQQPGLTTSTARQSEFHLLVALAENGTASGKLFLDDGESPEMGGVGGNWTLVRFSCNTEDSKGIITTKVSSHVVQNSYAPSRTLVIGKVAFMGLPSAPKGFTVYVNGVELKAARTKSRTNGVFSVSGLSLLIGQQFEVKVVTSH</sequence>
<name>A0A9R1RU28_TRITD</name>
<dbReference type="Pfam" id="PF01055">
    <property type="entry name" value="Glyco_hydro_31_2nd"/>
    <property type="match status" value="1"/>
</dbReference>
<dbReference type="InterPro" id="IPR025887">
    <property type="entry name" value="Glyco_hydro_31_N_dom"/>
</dbReference>
<evidence type="ECO:0000313" key="10">
    <source>
        <dbReference type="Proteomes" id="UP000324705"/>
    </source>
</evidence>
<dbReference type="FunFam" id="2.60.40.1180:FF:000044">
    <property type="entry name" value="Alpha-glucosidase 1"/>
    <property type="match status" value="1"/>
</dbReference>
<keyword evidence="2 7" id="KW-0732">Signal</keyword>
<dbReference type="SUPFAM" id="SSF51445">
    <property type="entry name" value="(Trans)glycosidases"/>
    <property type="match status" value="1"/>
</dbReference>
<dbReference type="CDD" id="cd06602">
    <property type="entry name" value="GH31_MGAM_SI_GAA"/>
    <property type="match status" value="1"/>
</dbReference>
<organism evidence="9 10">
    <name type="scientific">Triticum turgidum subsp. durum</name>
    <name type="common">Durum wheat</name>
    <name type="synonym">Triticum durum</name>
    <dbReference type="NCBI Taxonomy" id="4567"/>
    <lineage>
        <taxon>Eukaryota</taxon>
        <taxon>Viridiplantae</taxon>
        <taxon>Streptophyta</taxon>
        <taxon>Embryophyta</taxon>
        <taxon>Tracheophyta</taxon>
        <taxon>Spermatophyta</taxon>
        <taxon>Magnoliopsida</taxon>
        <taxon>Liliopsida</taxon>
        <taxon>Poales</taxon>
        <taxon>Poaceae</taxon>
        <taxon>BOP clade</taxon>
        <taxon>Pooideae</taxon>
        <taxon>Triticodae</taxon>
        <taxon>Triticeae</taxon>
        <taxon>Triticinae</taxon>
        <taxon>Triticum</taxon>
    </lineage>
</organism>
<dbReference type="Pfam" id="PF21365">
    <property type="entry name" value="Glyco_hydro_31_3rd"/>
    <property type="match status" value="1"/>
</dbReference>